<evidence type="ECO:0000313" key="8">
    <source>
        <dbReference type="Proteomes" id="UP000062160"/>
    </source>
</evidence>
<evidence type="ECO:0000256" key="2">
    <source>
        <dbReference type="ARBA" id="ARBA00023015"/>
    </source>
</evidence>
<evidence type="ECO:0000256" key="3">
    <source>
        <dbReference type="ARBA" id="ARBA00023159"/>
    </source>
</evidence>
<dbReference type="PANTHER" id="PTHR30185">
    <property type="entry name" value="CRYPTIC BETA-GLUCOSIDE BGL OPERON ANTITERMINATOR"/>
    <property type="match status" value="1"/>
</dbReference>
<dbReference type="Pfam" id="PF08279">
    <property type="entry name" value="HTH_11"/>
    <property type="match status" value="1"/>
</dbReference>
<dbReference type="PROSITE" id="PS00372">
    <property type="entry name" value="PTS_EIIA_TYPE_2_HIS"/>
    <property type="match status" value="1"/>
</dbReference>
<gene>
    <name evidence="7" type="ORF">TSYNT_7310</name>
</gene>
<keyword evidence="3" id="KW-0010">Activator</keyword>
<dbReference type="Pfam" id="PF00874">
    <property type="entry name" value="PRD"/>
    <property type="match status" value="2"/>
</dbReference>
<evidence type="ECO:0000259" key="5">
    <source>
        <dbReference type="PROSITE" id="PS51094"/>
    </source>
</evidence>
<evidence type="ECO:0000256" key="4">
    <source>
        <dbReference type="ARBA" id="ARBA00023163"/>
    </source>
</evidence>
<evidence type="ECO:0000256" key="1">
    <source>
        <dbReference type="ARBA" id="ARBA00022737"/>
    </source>
</evidence>
<evidence type="ECO:0000313" key="7">
    <source>
        <dbReference type="EMBL" id="GAQ25291.1"/>
    </source>
</evidence>
<dbReference type="CDD" id="cd00211">
    <property type="entry name" value="PTS_IIA_fru"/>
    <property type="match status" value="1"/>
</dbReference>
<dbReference type="InterPro" id="IPR036390">
    <property type="entry name" value="WH_DNA-bd_sf"/>
</dbReference>
<dbReference type="GO" id="GO:0006355">
    <property type="term" value="P:regulation of DNA-templated transcription"/>
    <property type="evidence" value="ECO:0007669"/>
    <property type="project" value="InterPro"/>
</dbReference>
<reference evidence="7" key="1">
    <citation type="journal article" date="2016" name="Genome Announc.">
        <title>Draft Genome Sequence of the Syntrophic Lactate-Degrading Bacterium Tepidanaerobacter syntrophicus JLT.</title>
        <authorList>
            <person name="Matsuura N."/>
            <person name="Ohashi A."/>
            <person name="Tourlousse D.M."/>
            <person name="Sekiguchi Y."/>
        </authorList>
    </citation>
    <scope>NUCLEOTIDE SEQUENCE [LARGE SCALE GENOMIC DNA]</scope>
    <source>
        <strain evidence="7">JL</strain>
    </source>
</reference>
<evidence type="ECO:0000259" key="6">
    <source>
        <dbReference type="PROSITE" id="PS51372"/>
    </source>
</evidence>
<dbReference type="PROSITE" id="PS51372">
    <property type="entry name" value="PRD_2"/>
    <property type="match status" value="2"/>
</dbReference>
<keyword evidence="4" id="KW-0804">Transcription</keyword>
<organism evidence="7">
    <name type="scientific">Tepidanaerobacter syntrophicus</name>
    <dbReference type="NCBI Taxonomy" id="224999"/>
    <lineage>
        <taxon>Bacteria</taxon>
        <taxon>Bacillati</taxon>
        <taxon>Bacillota</taxon>
        <taxon>Clostridia</taxon>
        <taxon>Thermosediminibacterales</taxon>
        <taxon>Tepidanaerobacteraceae</taxon>
        <taxon>Tepidanaerobacter</taxon>
    </lineage>
</organism>
<dbReference type="Gene3D" id="1.10.10.10">
    <property type="entry name" value="Winged helix-like DNA-binding domain superfamily/Winged helix DNA-binding domain"/>
    <property type="match status" value="1"/>
</dbReference>
<dbReference type="Gene3D" id="1.10.1790.10">
    <property type="entry name" value="PRD domain"/>
    <property type="match status" value="2"/>
</dbReference>
<dbReference type="SUPFAM" id="SSF46785">
    <property type="entry name" value="Winged helix' DNA-binding domain"/>
    <property type="match status" value="1"/>
</dbReference>
<dbReference type="RefSeq" id="WP_059032688.1">
    <property type="nucleotide sequence ID" value="NZ_DF977001.1"/>
</dbReference>
<dbReference type="STRING" id="224999.GCA_001485475_01306"/>
<dbReference type="SUPFAM" id="SSF55804">
    <property type="entry name" value="Phoshotransferase/anion transport protein"/>
    <property type="match status" value="1"/>
</dbReference>
<dbReference type="PANTHER" id="PTHR30185:SF13">
    <property type="entry name" value="LICABCH OPERON REGULATOR-RELATED"/>
    <property type="match status" value="1"/>
</dbReference>
<dbReference type="InterPro" id="IPR013196">
    <property type="entry name" value="HTH_11"/>
</dbReference>
<dbReference type="Proteomes" id="UP000062160">
    <property type="component" value="Unassembled WGS sequence"/>
</dbReference>
<feature type="domain" description="PRD" evidence="6">
    <location>
        <begin position="187"/>
        <end position="291"/>
    </location>
</feature>
<proteinExistence type="predicted"/>
<protein>
    <submittedName>
        <fullName evidence="7">Lichenan operon transcriptional antiterminator</fullName>
    </submittedName>
</protein>
<dbReference type="CDD" id="cd05568">
    <property type="entry name" value="PTS_IIB_bgl_like"/>
    <property type="match status" value="1"/>
</dbReference>
<dbReference type="OrthoDB" id="3175596at2"/>
<dbReference type="InterPro" id="IPR016152">
    <property type="entry name" value="PTrfase/Anion_transptr"/>
</dbReference>
<dbReference type="Pfam" id="PF05043">
    <property type="entry name" value="Mga"/>
    <property type="match status" value="1"/>
</dbReference>
<dbReference type="AlphaFoldDB" id="A0A0U9HGP0"/>
<dbReference type="Pfam" id="PF00359">
    <property type="entry name" value="PTS_EIIA_2"/>
    <property type="match status" value="1"/>
</dbReference>
<sequence>MSKLNISPRQKFILEMLYKQDRWVKGPEIAIEAGVSARTIRNDIQQLNAEIGIDPPLIISSKRDGYIISDRKKALELLKQIETLQNTLPIYPDERANFILKRLLFEKAAINIYDLADELMVSDCTIESDLVKVRKIVEEFSCNLNLKRNSDNIFLEGSEESKRNLLSQLLFKEAGNNFLNISKYDSYFEDFNMSAIQDIVLSAIRKNDLVINEIGLLNLVIHIAISLRRIKNNYFIEDSPYLESFLNTNEYKLAKDIAQGLSERFGINFPKEEILYIGYMILGKRILKSKSSSFHYLENVIETKYIDITQKLIKSVYDNFGINFSEDEDLLVGLAMHIKAMDSRIKNSIILRNPILEELKHRYPFIFELAVFLSNEFYKLTNIQMNENEIGFFALHLGAAFERLNQKTASKKKVILICTENLRDILSSKINSEFGSKLEIIDVLSIVEYNMAKDMKPDFIISTADLQNHFDVPVIFISPFLDKKDIQEINKQLSFFEIVMNVRAVVSRIDRAIVEELFFPDLDIDDSFEIIKFMANNLYEKGYVPPTYFDSVVERESLSPTSFGNMVALPHALVMNAYKTAISVAILKKPIDWGDYKVQIVFMFAINESDVKSLQSLYKYLMQILDDPYAVSRLIKAKKFDEFKGIILDYYGTQ</sequence>
<keyword evidence="2" id="KW-0805">Transcription regulation</keyword>
<feature type="domain" description="PRD" evidence="6">
    <location>
        <begin position="300"/>
        <end position="407"/>
    </location>
</feature>
<keyword evidence="8" id="KW-1185">Reference proteome</keyword>
<dbReference type="Gene3D" id="3.40.930.10">
    <property type="entry name" value="Mannitol-specific EII, Chain A"/>
    <property type="match status" value="1"/>
</dbReference>
<name>A0A0U9HGP0_9FIRM</name>
<feature type="domain" description="PTS EIIA type-2" evidence="5">
    <location>
        <begin position="511"/>
        <end position="650"/>
    </location>
</feature>
<dbReference type="InterPro" id="IPR050661">
    <property type="entry name" value="BglG_antiterminators"/>
</dbReference>
<dbReference type="InterPro" id="IPR036388">
    <property type="entry name" value="WH-like_DNA-bd_sf"/>
</dbReference>
<dbReference type="InterPro" id="IPR036634">
    <property type="entry name" value="PRD_sf"/>
</dbReference>
<dbReference type="EMBL" id="DF977001">
    <property type="protein sequence ID" value="GAQ25291.1"/>
    <property type="molecule type" value="Genomic_DNA"/>
</dbReference>
<dbReference type="Gene3D" id="3.40.50.2300">
    <property type="match status" value="1"/>
</dbReference>
<dbReference type="InterPro" id="IPR007737">
    <property type="entry name" value="Mga_HTH"/>
</dbReference>
<dbReference type="InterPro" id="IPR002178">
    <property type="entry name" value="PTS_EIIA_type-2_dom"/>
</dbReference>
<keyword evidence="1" id="KW-0677">Repeat</keyword>
<accession>A0A0U9HGP0</accession>
<dbReference type="PROSITE" id="PS51094">
    <property type="entry name" value="PTS_EIIA_TYPE_2"/>
    <property type="match status" value="1"/>
</dbReference>
<dbReference type="InterPro" id="IPR011608">
    <property type="entry name" value="PRD"/>
</dbReference>
<dbReference type="SUPFAM" id="SSF63520">
    <property type="entry name" value="PTS-regulatory domain, PRD"/>
    <property type="match status" value="2"/>
</dbReference>